<dbReference type="EMBL" id="JADGJD010001559">
    <property type="protein sequence ID" value="KAJ3040418.1"/>
    <property type="molecule type" value="Genomic_DNA"/>
</dbReference>
<dbReference type="AlphaFoldDB" id="A0AAD5S3A5"/>
<organism evidence="2 3">
    <name type="scientific">Rhizophlyctis rosea</name>
    <dbReference type="NCBI Taxonomy" id="64517"/>
    <lineage>
        <taxon>Eukaryota</taxon>
        <taxon>Fungi</taxon>
        <taxon>Fungi incertae sedis</taxon>
        <taxon>Chytridiomycota</taxon>
        <taxon>Chytridiomycota incertae sedis</taxon>
        <taxon>Chytridiomycetes</taxon>
        <taxon>Rhizophlyctidales</taxon>
        <taxon>Rhizophlyctidaceae</taxon>
        <taxon>Rhizophlyctis</taxon>
    </lineage>
</organism>
<proteinExistence type="predicted"/>
<comment type="caution">
    <text evidence="2">The sequence shown here is derived from an EMBL/GenBank/DDBJ whole genome shotgun (WGS) entry which is preliminary data.</text>
</comment>
<name>A0AAD5S3A5_9FUNG</name>
<evidence type="ECO:0000313" key="3">
    <source>
        <dbReference type="Proteomes" id="UP001212841"/>
    </source>
</evidence>
<keyword evidence="1" id="KW-0472">Membrane</keyword>
<feature type="transmembrane region" description="Helical" evidence="1">
    <location>
        <begin position="113"/>
        <end position="132"/>
    </location>
</feature>
<dbReference type="Proteomes" id="UP001212841">
    <property type="component" value="Unassembled WGS sequence"/>
</dbReference>
<keyword evidence="3" id="KW-1185">Reference proteome</keyword>
<feature type="transmembrane region" description="Helical" evidence="1">
    <location>
        <begin position="12"/>
        <end position="31"/>
    </location>
</feature>
<keyword evidence="1" id="KW-1133">Transmembrane helix</keyword>
<sequence>MPLPPLNSLPFYNITYTIGGLFAFTSVFLYLIVPLGTIQYFGGTPTPTAEFWARVVAAGDLFFAYLAFECLRPSASEELRQAGARAMAVYGLCHFSTFRFDSVLRSAHPNGDWIYFGGVAGSVVAGGWWGVLRKPTRPDGGRTYETLNDGSSRSV</sequence>
<keyword evidence="1" id="KW-0812">Transmembrane</keyword>
<evidence type="ECO:0000313" key="2">
    <source>
        <dbReference type="EMBL" id="KAJ3040418.1"/>
    </source>
</evidence>
<reference evidence="2" key="1">
    <citation type="submission" date="2020-05" db="EMBL/GenBank/DDBJ databases">
        <title>Phylogenomic resolution of chytrid fungi.</title>
        <authorList>
            <person name="Stajich J.E."/>
            <person name="Amses K."/>
            <person name="Simmons R."/>
            <person name="Seto K."/>
            <person name="Myers J."/>
            <person name="Bonds A."/>
            <person name="Quandt C.A."/>
            <person name="Barry K."/>
            <person name="Liu P."/>
            <person name="Grigoriev I."/>
            <person name="Longcore J.E."/>
            <person name="James T.Y."/>
        </authorList>
    </citation>
    <scope>NUCLEOTIDE SEQUENCE</scope>
    <source>
        <strain evidence="2">JEL0318</strain>
    </source>
</reference>
<protein>
    <submittedName>
        <fullName evidence="2">Uncharacterized protein</fullName>
    </submittedName>
</protein>
<evidence type="ECO:0000256" key="1">
    <source>
        <dbReference type="SAM" id="Phobius"/>
    </source>
</evidence>
<gene>
    <name evidence="2" type="ORF">HK097_002564</name>
</gene>
<accession>A0AAD5S3A5</accession>